<comment type="function">
    <text evidence="14">Component of the F(0) channel, it forms part of the peripheral stalk, linking F(1) to F(0).</text>
</comment>
<keyword evidence="3 14" id="KW-0813">Transport</keyword>
<evidence type="ECO:0000256" key="9">
    <source>
        <dbReference type="ARBA" id="ARBA00023065"/>
    </source>
</evidence>
<evidence type="ECO:0000256" key="3">
    <source>
        <dbReference type="ARBA" id="ARBA00022448"/>
    </source>
</evidence>
<evidence type="ECO:0000313" key="18">
    <source>
        <dbReference type="EMBL" id="MDR7301141.1"/>
    </source>
</evidence>
<dbReference type="CDD" id="cd06503">
    <property type="entry name" value="ATP-synt_Fo_b"/>
    <property type="match status" value="1"/>
</dbReference>
<dbReference type="Gene3D" id="1.20.5.620">
    <property type="entry name" value="F1F0 ATP synthase subunit B, membrane domain"/>
    <property type="match status" value="1"/>
</dbReference>
<dbReference type="NCBIfam" id="NF004412">
    <property type="entry name" value="PRK05759.1-3"/>
    <property type="match status" value="1"/>
</dbReference>
<keyword evidence="10 14" id="KW-0472">Membrane</keyword>
<keyword evidence="5 14" id="KW-0138">CF(0)</keyword>
<evidence type="ECO:0000256" key="6">
    <source>
        <dbReference type="ARBA" id="ARBA00022692"/>
    </source>
</evidence>
<dbReference type="InterPro" id="IPR050059">
    <property type="entry name" value="ATP_synthase_B_chain"/>
</dbReference>
<organism evidence="18 19">
    <name type="scientific">Haloactinomyces albus</name>
    <dbReference type="NCBI Taxonomy" id="1352928"/>
    <lineage>
        <taxon>Bacteria</taxon>
        <taxon>Bacillati</taxon>
        <taxon>Actinomycetota</taxon>
        <taxon>Actinomycetes</taxon>
        <taxon>Actinopolysporales</taxon>
        <taxon>Actinopolysporaceae</taxon>
        <taxon>Haloactinomyces</taxon>
    </lineage>
</organism>
<evidence type="ECO:0000256" key="1">
    <source>
        <dbReference type="ARBA" id="ARBA00004162"/>
    </source>
</evidence>
<dbReference type="InterPro" id="IPR028987">
    <property type="entry name" value="ATP_synth_B-like_membr_sf"/>
</dbReference>
<evidence type="ECO:0000256" key="14">
    <source>
        <dbReference type="HAMAP-Rule" id="MF_01398"/>
    </source>
</evidence>
<keyword evidence="8 14" id="KW-1133">Transmembrane helix</keyword>
<keyword evidence="4 14" id="KW-1003">Cell membrane</keyword>
<dbReference type="InterPro" id="IPR005864">
    <property type="entry name" value="ATP_synth_F0_bsu_bac"/>
</dbReference>
<evidence type="ECO:0000256" key="8">
    <source>
        <dbReference type="ARBA" id="ARBA00022989"/>
    </source>
</evidence>
<dbReference type="NCBIfam" id="TIGR01144">
    <property type="entry name" value="ATP_synt_b"/>
    <property type="match status" value="1"/>
</dbReference>
<comment type="function">
    <text evidence="12 14">F(1)F(0) ATP synthase produces ATP from ADP in the presence of a proton or sodium gradient. F-type ATPases consist of two structural domains, F(1) containing the extramembraneous catalytic core and F(0) containing the membrane proton channel, linked together by a central stalk and a peripheral stalk. During catalysis, ATP synthesis in the catalytic domain of F(1) is coupled via a rotary mechanism of the central stalk subunits to proton translocation.</text>
</comment>
<feature type="region of interest" description="Disordered" evidence="17">
    <location>
        <begin position="158"/>
        <end position="191"/>
    </location>
</feature>
<evidence type="ECO:0000313" key="19">
    <source>
        <dbReference type="Proteomes" id="UP001180845"/>
    </source>
</evidence>
<evidence type="ECO:0000256" key="16">
    <source>
        <dbReference type="SAM" id="Coils"/>
    </source>
</evidence>
<sequence length="191" mass="21388">MLNENTTVLAQGQPNPLFPHVPETIIGLISFAILYFFVHKYVVPRFEKIYKERSERIEGGIARAEEAQAEAQRTMEQYKEQLAEARAEAARIRDDARAEGQQIVEEMRTQAQAESDRIVNQGQAQLAAQRSQIVAELRADLGRQAVDLASRVVGESLEDEARRRGTVDRFLDELETTSAPSGSTSSESNRV</sequence>
<comment type="subunit">
    <text evidence="13 14">F-type ATPases have 2 components, F(1) - the catalytic core - and F(0) - the membrane proton channel. F(1) has five subunits: alpha(3), beta(3), gamma(1), delta(1), epsilon(1). F(0) has three main subunits: a(1), b(2) and c(10-14). The alpha and beta chains form an alternating ring which encloses part of the gamma chain. F(1) is attached to F(0) by a central stalk formed by the gamma and epsilon chains, while a peripheral stalk is formed by the delta and b chains.</text>
</comment>
<dbReference type="AlphaFoldDB" id="A0AAE3ZCF2"/>
<evidence type="ECO:0000256" key="12">
    <source>
        <dbReference type="ARBA" id="ARBA00025198"/>
    </source>
</evidence>
<reference evidence="18" key="1">
    <citation type="submission" date="2023-07" db="EMBL/GenBank/DDBJ databases">
        <title>Sequencing the genomes of 1000 actinobacteria strains.</title>
        <authorList>
            <person name="Klenk H.-P."/>
        </authorList>
    </citation>
    <scope>NUCLEOTIDE SEQUENCE</scope>
    <source>
        <strain evidence="18">DSM 45977</strain>
    </source>
</reference>
<keyword evidence="19" id="KW-1185">Reference proteome</keyword>
<feature type="compositionally biased region" description="Low complexity" evidence="17">
    <location>
        <begin position="176"/>
        <end position="191"/>
    </location>
</feature>
<comment type="caution">
    <text evidence="18">The sequence shown here is derived from an EMBL/GenBank/DDBJ whole genome shotgun (WGS) entry which is preliminary data.</text>
</comment>
<feature type="coiled-coil region" evidence="16">
    <location>
        <begin position="61"/>
        <end position="102"/>
    </location>
</feature>
<evidence type="ECO:0000256" key="5">
    <source>
        <dbReference type="ARBA" id="ARBA00022547"/>
    </source>
</evidence>
<feature type="transmembrane region" description="Helical" evidence="14">
    <location>
        <begin position="24"/>
        <end position="43"/>
    </location>
</feature>
<dbReference type="Pfam" id="PF00430">
    <property type="entry name" value="ATP-synt_B"/>
    <property type="match status" value="1"/>
</dbReference>
<accession>A0AAE3ZCF2</accession>
<evidence type="ECO:0000256" key="11">
    <source>
        <dbReference type="ARBA" id="ARBA00023310"/>
    </source>
</evidence>
<keyword evidence="16" id="KW-0175">Coiled coil</keyword>
<evidence type="ECO:0000256" key="15">
    <source>
        <dbReference type="RuleBase" id="RU003848"/>
    </source>
</evidence>
<evidence type="ECO:0000256" key="10">
    <source>
        <dbReference type="ARBA" id="ARBA00023136"/>
    </source>
</evidence>
<proteinExistence type="inferred from homology"/>
<dbReference type="SUPFAM" id="SSF81573">
    <property type="entry name" value="F1F0 ATP synthase subunit B, membrane domain"/>
    <property type="match status" value="1"/>
</dbReference>
<keyword evidence="7 14" id="KW-0375">Hydrogen ion transport</keyword>
<keyword evidence="11 14" id="KW-0066">ATP synthesis</keyword>
<comment type="similarity">
    <text evidence="2 14 15">Belongs to the ATPase B chain family.</text>
</comment>
<gene>
    <name evidence="14" type="primary">atpF</name>
    <name evidence="18" type="ORF">JOF55_001322</name>
</gene>
<dbReference type="GO" id="GO:0005886">
    <property type="term" value="C:plasma membrane"/>
    <property type="evidence" value="ECO:0007669"/>
    <property type="project" value="UniProtKB-SubCell"/>
</dbReference>
<dbReference type="GO" id="GO:0046933">
    <property type="term" value="F:proton-transporting ATP synthase activity, rotational mechanism"/>
    <property type="evidence" value="ECO:0007669"/>
    <property type="project" value="UniProtKB-UniRule"/>
</dbReference>
<evidence type="ECO:0000256" key="17">
    <source>
        <dbReference type="SAM" id="MobiDB-lite"/>
    </source>
</evidence>
<feature type="compositionally biased region" description="Basic and acidic residues" evidence="17">
    <location>
        <begin position="159"/>
        <end position="172"/>
    </location>
</feature>
<evidence type="ECO:0000256" key="2">
    <source>
        <dbReference type="ARBA" id="ARBA00005513"/>
    </source>
</evidence>
<keyword evidence="6 14" id="KW-0812">Transmembrane</keyword>
<dbReference type="GO" id="GO:0045259">
    <property type="term" value="C:proton-transporting ATP synthase complex"/>
    <property type="evidence" value="ECO:0007669"/>
    <property type="project" value="UniProtKB-KW"/>
</dbReference>
<dbReference type="InterPro" id="IPR002146">
    <property type="entry name" value="ATP_synth_b/b'su_bac/chlpt"/>
</dbReference>
<protein>
    <recommendedName>
        <fullName evidence="14">ATP synthase subunit b</fullName>
    </recommendedName>
    <alternativeName>
        <fullName evidence="14">ATP synthase F(0) sector subunit b</fullName>
    </alternativeName>
    <alternativeName>
        <fullName evidence="14">ATPase subunit I</fullName>
    </alternativeName>
    <alternativeName>
        <fullName evidence="14">F-type ATPase subunit b</fullName>
        <shortName evidence="14">F-ATPase subunit b</shortName>
    </alternativeName>
</protein>
<dbReference type="Proteomes" id="UP001180845">
    <property type="component" value="Unassembled WGS sequence"/>
</dbReference>
<dbReference type="PANTHER" id="PTHR33445:SF1">
    <property type="entry name" value="ATP SYNTHASE SUBUNIT B"/>
    <property type="match status" value="1"/>
</dbReference>
<comment type="subcellular location">
    <subcellularLocation>
        <location evidence="1 14">Cell membrane</location>
        <topology evidence="1 14">Single-pass membrane protein</topology>
    </subcellularLocation>
</comment>
<dbReference type="HAMAP" id="MF_01398">
    <property type="entry name" value="ATP_synth_b_bprime"/>
    <property type="match status" value="1"/>
</dbReference>
<evidence type="ECO:0000256" key="4">
    <source>
        <dbReference type="ARBA" id="ARBA00022475"/>
    </source>
</evidence>
<dbReference type="EMBL" id="JAVDXW010000001">
    <property type="protein sequence ID" value="MDR7301141.1"/>
    <property type="molecule type" value="Genomic_DNA"/>
</dbReference>
<dbReference type="PANTHER" id="PTHR33445">
    <property type="entry name" value="ATP SYNTHASE SUBUNIT B', CHLOROPLASTIC"/>
    <property type="match status" value="1"/>
</dbReference>
<evidence type="ECO:0000256" key="7">
    <source>
        <dbReference type="ARBA" id="ARBA00022781"/>
    </source>
</evidence>
<evidence type="ECO:0000256" key="13">
    <source>
        <dbReference type="ARBA" id="ARBA00025830"/>
    </source>
</evidence>
<name>A0AAE3ZCF2_9ACTN</name>
<dbReference type="GO" id="GO:0046961">
    <property type="term" value="F:proton-transporting ATPase activity, rotational mechanism"/>
    <property type="evidence" value="ECO:0007669"/>
    <property type="project" value="TreeGrafter"/>
</dbReference>
<keyword evidence="9 14" id="KW-0406">Ion transport</keyword>